<feature type="transmembrane region" description="Helical" evidence="2">
    <location>
        <begin position="322"/>
        <end position="344"/>
    </location>
</feature>
<evidence type="ECO:0000259" key="3">
    <source>
        <dbReference type="Pfam" id="PF00823"/>
    </source>
</evidence>
<organism evidence="5 6">
    <name type="scientific">Mycobacterium innocens</name>
    <dbReference type="NCBI Taxonomy" id="2341083"/>
    <lineage>
        <taxon>Bacteria</taxon>
        <taxon>Bacillati</taxon>
        <taxon>Actinomycetota</taxon>
        <taxon>Actinomycetes</taxon>
        <taxon>Mycobacteriales</taxon>
        <taxon>Mycobacteriaceae</taxon>
        <taxon>Mycobacterium</taxon>
    </lineage>
</organism>
<feature type="transmembrane region" description="Helical" evidence="2">
    <location>
        <begin position="277"/>
        <end position="302"/>
    </location>
</feature>
<dbReference type="Pfam" id="PF18878">
    <property type="entry name" value="PPE-PPW"/>
    <property type="match status" value="1"/>
</dbReference>
<gene>
    <name evidence="5" type="ORF">LAUMK13_01545</name>
</gene>
<dbReference type="Gene3D" id="1.20.1260.20">
    <property type="entry name" value="PPE superfamily"/>
    <property type="match status" value="1"/>
</dbReference>
<evidence type="ECO:0000313" key="6">
    <source>
        <dbReference type="Proteomes" id="UP000267289"/>
    </source>
</evidence>
<evidence type="ECO:0000259" key="4">
    <source>
        <dbReference type="Pfam" id="PF18878"/>
    </source>
</evidence>
<keyword evidence="2" id="KW-1133">Transmembrane helix</keyword>
<dbReference type="EMBL" id="UPHQ01000062">
    <property type="protein sequence ID" value="VBA37256.1"/>
    <property type="molecule type" value="Genomic_DNA"/>
</dbReference>
<dbReference type="RefSeq" id="WP_321182608.1">
    <property type="nucleotide sequence ID" value="NZ_UPHQ01000062.1"/>
</dbReference>
<evidence type="ECO:0000256" key="1">
    <source>
        <dbReference type="ARBA" id="ARBA00010652"/>
    </source>
</evidence>
<protein>
    <submittedName>
        <fullName evidence="5">Putative PPE family protein PPE47/PPE48</fullName>
    </submittedName>
</protein>
<proteinExistence type="inferred from homology"/>
<dbReference type="Proteomes" id="UP000267289">
    <property type="component" value="Unassembled WGS sequence"/>
</dbReference>
<dbReference type="Pfam" id="PF00823">
    <property type="entry name" value="PPE"/>
    <property type="match status" value="1"/>
</dbReference>
<keyword evidence="2" id="KW-0812">Transmembrane</keyword>
<reference evidence="5 6" key="1">
    <citation type="submission" date="2018-09" db="EMBL/GenBank/DDBJ databases">
        <authorList>
            <person name="Tagini F."/>
        </authorList>
    </citation>
    <scope>NUCLEOTIDE SEQUENCE [LARGE SCALE GENOMIC DNA]</scope>
    <source>
        <strain evidence="5 6">MK13</strain>
    </source>
</reference>
<accession>A0A498PU42</accession>
<sequence>MERGSAVTLCVSDTLAAVAGAPVWLASPPEVHSALLSAGPGAAPLLTAAAEWASLGVVYASVAEELTAALGAMRTGAWQGPTAEICAGAYGPCVAWLVQASSDSAAVSAAHQAVATAYVSAIAAMPTLPELAANHATHAVLLATNFFGINTIPIALNEADYARMWIQAATTVSVYDAVTAAATTSMPHTPPAPIIIKPGTGLAGEIVAGAAHAISYEPFPIWQILWDLIKVVGTEILAVPALAIFTLMMSFYTPIVLLFIGYLVVIGNTHLALEALAYLELAWLTVGIETFATVFLPFVFGYEVGNLVIQWISQWIMGLNLGILPTLVGPVAAATALPVAAAAASPSANAVAGMVATPVAGVAVGAVEPSAVLPQAQLVSFATAGSYLQAPVPVAASDHGAGALGFAGTGPSGSGGAAHAAGLATLGGSESGSGPRLPMLPNCWNASLVGLTNGGCV</sequence>
<dbReference type="InterPro" id="IPR038332">
    <property type="entry name" value="PPE_sf"/>
</dbReference>
<dbReference type="InterPro" id="IPR043641">
    <property type="entry name" value="PPE-PPW_C"/>
</dbReference>
<feature type="domain" description="PPE-PPW subfamily C-terminal" evidence="4">
    <location>
        <begin position="395"/>
        <end position="444"/>
    </location>
</feature>
<dbReference type="PANTHER" id="PTHR46766">
    <property type="entry name" value="GLUTAMINE-RICH PROTEIN 2"/>
    <property type="match status" value="1"/>
</dbReference>
<dbReference type="SUPFAM" id="SSF140459">
    <property type="entry name" value="PE/PPE dimer-like"/>
    <property type="match status" value="1"/>
</dbReference>
<dbReference type="PANTHER" id="PTHR46766:SF1">
    <property type="entry name" value="GLUTAMINE-RICH PROTEIN 2"/>
    <property type="match status" value="1"/>
</dbReference>
<name>A0A498PU42_9MYCO</name>
<dbReference type="GO" id="GO:0052572">
    <property type="term" value="P:response to host immune response"/>
    <property type="evidence" value="ECO:0007669"/>
    <property type="project" value="TreeGrafter"/>
</dbReference>
<evidence type="ECO:0000313" key="5">
    <source>
        <dbReference type="EMBL" id="VBA37256.1"/>
    </source>
</evidence>
<dbReference type="InterPro" id="IPR000030">
    <property type="entry name" value="PPE_dom"/>
</dbReference>
<feature type="transmembrane region" description="Helical" evidence="2">
    <location>
        <begin position="237"/>
        <end position="265"/>
    </location>
</feature>
<keyword evidence="2" id="KW-0472">Membrane</keyword>
<dbReference type="AlphaFoldDB" id="A0A498PU42"/>
<feature type="domain" description="PPE" evidence="3">
    <location>
        <begin position="24"/>
        <end position="186"/>
    </location>
</feature>
<keyword evidence="6" id="KW-1185">Reference proteome</keyword>
<evidence type="ECO:0000256" key="2">
    <source>
        <dbReference type="SAM" id="Phobius"/>
    </source>
</evidence>
<comment type="similarity">
    <text evidence="1">Belongs to the mycobacterial PPE family.</text>
</comment>